<dbReference type="EMBL" id="JAKRYL010000033">
    <property type="protein sequence ID" value="MCL7749619.1"/>
    <property type="molecule type" value="Genomic_DNA"/>
</dbReference>
<keyword evidence="5" id="KW-1185">Reference proteome</keyword>
<sequence>MLAAVKTTTYREINTQEWDMPKLEEGEVLIKVDYCGVCGSDLHAYNHASSYHFVDLPRVLGHEISGRVIDVVDERDQQLLNKHVFVESIQYCGNCSNCLEGKTNICLHFNVIGLHYDGGMAQYVKCKSHFVQEAPSNVDSSVLSLVEPMAIAIHAVETISNVKKGHKVLVQGAGIIGFFVAITCKELGAEVVISGLQEDKDTRLFHTENFGITSYINSELNTLSQDMDVVFECSGSTRALVEGFSLLKKGGDAVWVALYEQDIELPLALIVRNEWTIYPSYGCVPTDYKRALEIIEKYTNQLDSIVTYYPFEKAHLAFEDALKKKVLKPILTF</sequence>
<dbReference type="AlphaFoldDB" id="A0A9X2I9S3"/>
<feature type="domain" description="Alcohol dehydrogenase-like C-terminal" evidence="2">
    <location>
        <begin position="176"/>
        <end position="296"/>
    </location>
</feature>
<accession>A0A9X2I9S3</accession>
<evidence type="ECO:0000259" key="3">
    <source>
        <dbReference type="Pfam" id="PF08240"/>
    </source>
</evidence>
<dbReference type="PANTHER" id="PTHR43401">
    <property type="entry name" value="L-THREONINE 3-DEHYDROGENASE"/>
    <property type="match status" value="1"/>
</dbReference>
<dbReference type="SUPFAM" id="SSF51735">
    <property type="entry name" value="NAD(P)-binding Rossmann-fold domains"/>
    <property type="match status" value="1"/>
</dbReference>
<dbReference type="InterPro" id="IPR013154">
    <property type="entry name" value="ADH-like_N"/>
</dbReference>
<organism evidence="4 5">
    <name type="scientific">Halalkalibacter alkaliphilus</name>
    <dbReference type="NCBI Taxonomy" id="2917993"/>
    <lineage>
        <taxon>Bacteria</taxon>
        <taxon>Bacillati</taxon>
        <taxon>Bacillota</taxon>
        <taxon>Bacilli</taxon>
        <taxon>Bacillales</taxon>
        <taxon>Bacillaceae</taxon>
        <taxon>Halalkalibacter</taxon>
    </lineage>
</organism>
<dbReference type="Pfam" id="PF00107">
    <property type="entry name" value="ADH_zinc_N"/>
    <property type="match status" value="1"/>
</dbReference>
<evidence type="ECO:0000313" key="4">
    <source>
        <dbReference type="EMBL" id="MCL7749619.1"/>
    </source>
</evidence>
<dbReference type="GO" id="GO:0016491">
    <property type="term" value="F:oxidoreductase activity"/>
    <property type="evidence" value="ECO:0007669"/>
    <property type="project" value="UniProtKB-KW"/>
</dbReference>
<evidence type="ECO:0000259" key="2">
    <source>
        <dbReference type="Pfam" id="PF00107"/>
    </source>
</evidence>
<comment type="caution">
    <text evidence="4">The sequence shown here is derived from an EMBL/GenBank/DDBJ whole genome shotgun (WGS) entry which is preliminary data.</text>
</comment>
<gene>
    <name evidence="4" type="ORF">MF646_21100</name>
</gene>
<protein>
    <submittedName>
        <fullName evidence="4">Alcohol dehydrogenase catalytic domain-containing protein</fullName>
    </submittedName>
</protein>
<name>A0A9X2I9S3_9BACI</name>
<keyword evidence="1" id="KW-0560">Oxidoreductase</keyword>
<dbReference type="RefSeq" id="WP_250098479.1">
    <property type="nucleotide sequence ID" value="NZ_JAKRYL010000033.1"/>
</dbReference>
<dbReference type="SUPFAM" id="SSF50129">
    <property type="entry name" value="GroES-like"/>
    <property type="match status" value="1"/>
</dbReference>
<dbReference type="InterPro" id="IPR036291">
    <property type="entry name" value="NAD(P)-bd_dom_sf"/>
</dbReference>
<feature type="domain" description="Alcohol dehydrogenase-like N-terminal" evidence="3">
    <location>
        <begin position="25"/>
        <end position="135"/>
    </location>
</feature>
<dbReference type="Proteomes" id="UP001139150">
    <property type="component" value="Unassembled WGS sequence"/>
</dbReference>
<dbReference type="InterPro" id="IPR013149">
    <property type="entry name" value="ADH-like_C"/>
</dbReference>
<proteinExistence type="predicted"/>
<dbReference type="PANTHER" id="PTHR43401:SF2">
    <property type="entry name" value="L-THREONINE 3-DEHYDROGENASE"/>
    <property type="match status" value="1"/>
</dbReference>
<evidence type="ECO:0000313" key="5">
    <source>
        <dbReference type="Proteomes" id="UP001139150"/>
    </source>
</evidence>
<dbReference type="Gene3D" id="3.90.180.10">
    <property type="entry name" value="Medium-chain alcohol dehydrogenases, catalytic domain"/>
    <property type="match status" value="1"/>
</dbReference>
<dbReference type="InterPro" id="IPR011032">
    <property type="entry name" value="GroES-like_sf"/>
</dbReference>
<evidence type="ECO:0000256" key="1">
    <source>
        <dbReference type="ARBA" id="ARBA00023002"/>
    </source>
</evidence>
<dbReference type="InterPro" id="IPR050129">
    <property type="entry name" value="Zn_alcohol_dh"/>
</dbReference>
<dbReference type="Gene3D" id="3.40.50.720">
    <property type="entry name" value="NAD(P)-binding Rossmann-like Domain"/>
    <property type="match status" value="1"/>
</dbReference>
<dbReference type="Pfam" id="PF08240">
    <property type="entry name" value="ADH_N"/>
    <property type="match status" value="1"/>
</dbReference>
<reference evidence="4" key="1">
    <citation type="submission" date="2022-02" db="EMBL/GenBank/DDBJ databases">
        <title>Halalkalibacter sp. nov. isolated from Lonar Lake, India.</title>
        <authorList>
            <person name="Joshi A."/>
            <person name="Thite S."/>
            <person name="Lodha T."/>
        </authorList>
    </citation>
    <scope>NUCLEOTIDE SEQUENCE</scope>
    <source>
        <strain evidence="4">MEB205</strain>
    </source>
</reference>